<feature type="region of interest" description="Disordered" evidence="1">
    <location>
        <begin position="126"/>
        <end position="170"/>
    </location>
</feature>
<sequence>MESILAALNRRQEAVDPDNLPDGWVIDDDGVARPWWYSREGYIVKWSIFFGLFFLIGLYLLVGYLHAKARVRKGRPPLYYHRWFVSRAERASVDPHYAYPQAGYYPYQPPPPQYQMYPVAPPPVYEPPAGSSKADPSQQYWPRPGDVGTGAAAPVAQADFPPPHGPPTGR</sequence>
<dbReference type="VEuPathDB" id="FungiDB:jhhlp_004573"/>
<dbReference type="InParanoid" id="A0A2N3NBY6"/>
<dbReference type="Pfam" id="PF12273">
    <property type="entry name" value="RCR"/>
    <property type="match status" value="1"/>
</dbReference>
<protein>
    <submittedName>
        <fullName evidence="3">Uncharacterized protein</fullName>
    </submittedName>
</protein>
<keyword evidence="2" id="KW-1133">Transmembrane helix</keyword>
<reference evidence="3 4" key="1">
    <citation type="journal article" date="2017" name="G3 (Bethesda)">
        <title>First Draft Genome Sequence of the Pathogenic Fungus Lomentospora prolificans (Formerly Scedosporium prolificans).</title>
        <authorList>
            <person name="Luo R."/>
            <person name="Zimin A."/>
            <person name="Workman R."/>
            <person name="Fan Y."/>
            <person name="Pertea G."/>
            <person name="Grossman N."/>
            <person name="Wear M.P."/>
            <person name="Jia B."/>
            <person name="Miller H."/>
            <person name="Casadevall A."/>
            <person name="Timp W."/>
            <person name="Zhang S.X."/>
            <person name="Salzberg S.L."/>
        </authorList>
    </citation>
    <scope>NUCLEOTIDE SEQUENCE [LARGE SCALE GENOMIC DNA]</scope>
    <source>
        <strain evidence="3 4">JHH-5317</strain>
    </source>
</reference>
<dbReference type="Proteomes" id="UP000233524">
    <property type="component" value="Unassembled WGS sequence"/>
</dbReference>
<evidence type="ECO:0000256" key="1">
    <source>
        <dbReference type="SAM" id="MobiDB-lite"/>
    </source>
</evidence>
<keyword evidence="4" id="KW-1185">Reference proteome</keyword>
<dbReference type="AlphaFoldDB" id="A0A2N3NBY6"/>
<keyword evidence="2" id="KW-0812">Transmembrane</keyword>
<feature type="compositionally biased region" description="Pro residues" evidence="1">
    <location>
        <begin position="160"/>
        <end position="170"/>
    </location>
</feature>
<keyword evidence="2" id="KW-0472">Membrane</keyword>
<accession>A0A2N3NBY6</accession>
<evidence type="ECO:0000313" key="4">
    <source>
        <dbReference type="Proteomes" id="UP000233524"/>
    </source>
</evidence>
<organism evidence="3 4">
    <name type="scientific">Lomentospora prolificans</name>
    <dbReference type="NCBI Taxonomy" id="41688"/>
    <lineage>
        <taxon>Eukaryota</taxon>
        <taxon>Fungi</taxon>
        <taxon>Dikarya</taxon>
        <taxon>Ascomycota</taxon>
        <taxon>Pezizomycotina</taxon>
        <taxon>Sordariomycetes</taxon>
        <taxon>Hypocreomycetidae</taxon>
        <taxon>Microascales</taxon>
        <taxon>Microascaceae</taxon>
        <taxon>Lomentospora</taxon>
    </lineage>
</organism>
<feature type="transmembrane region" description="Helical" evidence="2">
    <location>
        <begin position="43"/>
        <end position="65"/>
    </location>
</feature>
<evidence type="ECO:0000256" key="2">
    <source>
        <dbReference type="SAM" id="Phobius"/>
    </source>
</evidence>
<dbReference type="EMBL" id="NLAX01000010">
    <property type="protein sequence ID" value="PKS09950.1"/>
    <property type="molecule type" value="Genomic_DNA"/>
</dbReference>
<dbReference type="OrthoDB" id="5400539at2759"/>
<comment type="caution">
    <text evidence="3">The sequence shown here is derived from an EMBL/GenBank/DDBJ whole genome shotgun (WGS) entry which is preliminary data.</text>
</comment>
<name>A0A2N3NBY6_9PEZI</name>
<gene>
    <name evidence="3" type="ORF">jhhlp_004573</name>
</gene>
<evidence type="ECO:0000313" key="3">
    <source>
        <dbReference type="EMBL" id="PKS09950.1"/>
    </source>
</evidence>
<proteinExistence type="predicted"/>
<dbReference type="InterPro" id="IPR020999">
    <property type="entry name" value="Chitin_synth_reg_RCR"/>
</dbReference>